<evidence type="ECO:0000313" key="2">
    <source>
        <dbReference type="Proteomes" id="UP001310290"/>
    </source>
</evidence>
<proteinExistence type="predicted"/>
<sequence>MTNTTTIPVGDDWESSLVQAFGVLLGRPLAEYDHGPGVSYGTFYGGNFLEESELDRDPAWLTPAALRGEETVTVDGLILLDEVGVPELRFDPSRSYFTVESKGLPDALARELDALDAGNGIRGDALAGLLERHGFDLTSPDAPTGAWRISKARIASDGTLLGALRAATALGDGPAGIVPHTPSDVLTGMEEEGDEVVASVAHDGLRSHLRSFGEPGSHTLDFQADDTWNRSWTGWQADQWDGLGSLVTQWLGAVDQYEVSVVRLTEQAGDGPTA</sequence>
<reference evidence="1" key="1">
    <citation type="submission" date="2023-04" db="EMBL/GenBank/DDBJ databases">
        <title>Genomic diversity of scab-causing Streptomyces spp. in the province of Quebec, Canada.</title>
        <authorList>
            <person name="Biessy A."/>
            <person name="Cadieux M."/>
            <person name="Ciotola M."/>
            <person name="Filion M."/>
        </authorList>
    </citation>
    <scope>NUCLEOTIDE SEQUENCE</scope>
    <source>
        <strain evidence="1">B21-115</strain>
    </source>
</reference>
<evidence type="ECO:0008006" key="3">
    <source>
        <dbReference type="Google" id="ProtNLM"/>
    </source>
</evidence>
<accession>A0ABU8AYH7</accession>
<dbReference type="EMBL" id="JARULZ010000002">
    <property type="protein sequence ID" value="MEH0638724.1"/>
    <property type="molecule type" value="Genomic_DNA"/>
</dbReference>
<organism evidence="1 2">
    <name type="scientific">Streptomyces bottropensis</name>
    <dbReference type="NCBI Taxonomy" id="42235"/>
    <lineage>
        <taxon>Bacteria</taxon>
        <taxon>Bacillati</taxon>
        <taxon>Actinomycetota</taxon>
        <taxon>Actinomycetes</taxon>
        <taxon>Kitasatosporales</taxon>
        <taxon>Streptomycetaceae</taxon>
        <taxon>Streptomyces</taxon>
    </lineage>
</organism>
<comment type="caution">
    <text evidence="1">The sequence shown here is derived from an EMBL/GenBank/DDBJ whole genome shotgun (WGS) entry which is preliminary data.</text>
</comment>
<dbReference type="Proteomes" id="UP001310290">
    <property type="component" value="Unassembled WGS sequence"/>
</dbReference>
<keyword evidence="2" id="KW-1185">Reference proteome</keyword>
<protein>
    <recommendedName>
        <fullName evidence="3">SUKH-4 immunity protein of toxin-antitoxin system</fullName>
    </recommendedName>
</protein>
<dbReference type="RefSeq" id="WP_334661358.1">
    <property type="nucleotide sequence ID" value="NZ_JARULZ010000002.1"/>
</dbReference>
<evidence type="ECO:0000313" key="1">
    <source>
        <dbReference type="EMBL" id="MEH0638724.1"/>
    </source>
</evidence>
<gene>
    <name evidence="1" type="ORF">QBA35_36640</name>
</gene>
<name>A0ABU8AYH7_9ACTN</name>